<accession>A0A9I3EH68</accession>
<feature type="transmembrane region" description="Helical" evidence="1">
    <location>
        <begin position="59"/>
        <end position="80"/>
    </location>
</feature>
<feature type="transmembrane region" description="Helical" evidence="1">
    <location>
        <begin position="126"/>
        <end position="145"/>
    </location>
</feature>
<reference evidence="2" key="2">
    <citation type="submission" date="2023-03" db="UniProtKB">
        <authorList>
            <consortium name="EnsemblMetazoa"/>
        </authorList>
    </citation>
    <scope>IDENTIFICATION</scope>
    <source>
        <strain evidence="2">WRAIR2</strain>
    </source>
</reference>
<reference evidence="3" key="1">
    <citation type="submission" date="2013-03" db="EMBL/GenBank/DDBJ databases">
        <title>The Genome Sequence of Anopheles dirus WRAIR2.</title>
        <authorList>
            <consortium name="The Broad Institute Genomics Platform"/>
            <person name="Neafsey D.E."/>
            <person name="Walton C."/>
            <person name="Walker B."/>
            <person name="Young S.K."/>
            <person name="Zeng Q."/>
            <person name="Gargeya S."/>
            <person name="Fitzgerald M."/>
            <person name="Haas B."/>
            <person name="Abouelleil A."/>
            <person name="Allen A.W."/>
            <person name="Alvarado L."/>
            <person name="Arachchi H.M."/>
            <person name="Berlin A.M."/>
            <person name="Chapman S.B."/>
            <person name="Gainer-Dewar J."/>
            <person name="Goldberg J."/>
            <person name="Griggs A."/>
            <person name="Gujja S."/>
            <person name="Hansen M."/>
            <person name="Howarth C."/>
            <person name="Imamovic A."/>
            <person name="Ireland A."/>
            <person name="Larimer J."/>
            <person name="McCowan C."/>
            <person name="Murphy C."/>
            <person name="Pearson M."/>
            <person name="Poon T.W."/>
            <person name="Priest M."/>
            <person name="Roberts A."/>
            <person name="Saif S."/>
            <person name="Shea T."/>
            <person name="Sisk P."/>
            <person name="Sykes S."/>
            <person name="Wortman J."/>
            <person name="Nusbaum C."/>
            <person name="Birren B."/>
        </authorList>
    </citation>
    <scope>NUCLEOTIDE SEQUENCE [LARGE SCALE GENOMIC DNA]</scope>
    <source>
        <strain evidence="3">WRAIR2</strain>
    </source>
</reference>
<protein>
    <submittedName>
        <fullName evidence="2">Uncharacterized protein</fullName>
    </submittedName>
</protein>
<evidence type="ECO:0000313" key="2">
    <source>
        <dbReference type="EnsemblMetazoa" id="ADIR016210-PA"/>
    </source>
</evidence>
<dbReference type="AlphaFoldDB" id="A0A9I3EH68"/>
<keyword evidence="1" id="KW-0472">Membrane</keyword>
<dbReference type="Proteomes" id="UP000075884">
    <property type="component" value="Unassembled WGS sequence"/>
</dbReference>
<keyword evidence="3" id="KW-1185">Reference proteome</keyword>
<organism evidence="2 3">
    <name type="scientific">Anopheles dirus</name>
    <dbReference type="NCBI Taxonomy" id="7168"/>
    <lineage>
        <taxon>Eukaryota</taxon>
        <taxon>Metazoa</taxon>
        <taxon>Ecdysozoa</taxon>
        <taxon>Arthropoda</taxon>
        <taxon>Hexapoda</taxon>
        <taxon>Insecta</taxon>
        <taxon>Pterygota</taxon>
        <taxon>Neoptera</taxon>
        <taxon>Endopterygota</taxon>
        <taxon>Diptera</taxon>
        <taxon>Nematocera</taxon>
        <taxon>Culicoidea</taxon>
        <taxon>Culicidae</taxon>
        <taxon>Anophelinae</taxon>
        <taxon>Anopheles</taxon>
    </lineage>
</organism>
<feature type="transmembrane region" description="Helical" evidence="1">
    <location>
        <begin position="20"/>
        <end position="39"/>
    </location>
</feature>
<dbReference type="EnsemblMetazoa" id="ADIR016210-RA">
    <property type="protein sequence ID" value="ADIR016210-PA"/>
    <property type="gene ID" value="ADIR016210"/>
</dbReference>
<keyword evidence="1" id="KW-1133">Transmembrane helix</keyword>
<sequence>MAKASTPCGWLWAPRFHGVLVGLLALVNAISSIVASVYLRVKFDDFQKVPDQLALYYRYATIDILFVVIVLLVVAAYFVGIVLINEYYIVPFGILLLLDFMGNIATETVTTLSIDRPEFFQGRTKWTLLEIAVFGYMFLTVCCLFRDLQRKRRMHEERLQGYRSLSSSTEHIEM</sequence>
<proteinExistence type="predicted"/>
<name>A0A9I3EH68_9DIPT</name>
<feature type="transmembrane region" description="Helical" evidence="1">
    <location>
        <begin position="87"/>
        <end position="106"/>
    </location>
</feature>
<keyword evidence="1" id="KW-0812">Transmembrane</keyword>
<evidence type="ECO:0000313" key="3">
    <source>
        <dbReference type="Proteomes" id="UP000075884"/>
    </source>
</evidence>
<evidence type="ECO:0000256" key="1">
    <source>
        <dbReference type="SAM" id="Phobius"/>
    </source>
</evidence>